<dbReference type="EMBL" id="JAGGNH010000007">
    <property type="protein sequence ID" value="KAJ0966620.1"/>
    <property type="molecule type" value="Genomic_DNA"/>
</dbReference>
<dbReference type="Gene3D" id="3.30.559.10">
    <property type="entry name" value="Chloramphenicol acetyltransferase-like domain"/>
    <property type="match status" value="1"/>
</dbReference>
<dbReference type="AlphaFoldDB" id="A0A9D5C515"/>
<dbReference type="OrthoDB" id="694216at2759"/>
<dbReference type="InterPro" id="IPR023213">
    <property type="entry name" value="CAT-like_dom_sf"/>
</dbReference>
<sequence>MVSIRRNGVVSLAEKKDDDGGIELGVALPLHEMEAFEFQFFSGLQALGHKDLLGGYLEILISGSLRSRHGLLMIIS</sequence>
<name>A0A9D5C515_9LILI</name>
<proteinExistence type="predicted"/>
<reference evidence="1" key="1">
    <citation type="submission" date="2021-03" db="EMBL/GenBank/DDBJ databases">
        <authorList>
            <person name="Li Z."/>
            <person name="Yang C."/>
        </authorList>
    </citation>
    <scope>NUCLEOTIDE SEQUENCE</scope>
    <source>
        <strain evidence="1">Dzin_1.0</strain>
        <tissue evidence="1">Leaf</tissue>
    </source>
</reference>
<accession>A0A9D5C515</accession>
<gene>
    <name evidence="1" type="ORF">J5N97_023537</name>
</gene>
<dbReference type="Proteomes" id="UP001085076">
    <property type="component" value="Miscellaneous, Linkage group lg07"/>
</dbReference>
<evidence type="ECO:0000313" key="1">
    <source>
        <dbReference type="EMBL" id="KAJ0966620.1"/>
    </source>
</evidence>
<reference evidence="1" key="2">
    <citation type="journal article" date="2022" name="Hortic Res">
        <title>The genome of Dioscorea zingiberensis sheds light on the biosynthesis, origin and evolution of the medicinally important diosgenin saponins.</title>
        <authorList>
            <person name="Li Y."/>
            <person name="Tan C."/>
            <person name="Li Z."/>
            <person name="Guo J."/>
            <person name="Li S."/>
            <person name="Chen X."/>
            <person name="Wang C."/>
            <person name="Dai X."/>
            <person name="Yang H."/>
            <person name="Song W."/>
            <person name="Hou L."/>
            <person name="Xu J."/>
            <person name="Tong Z."/>
            <person name="Xu A."/>
            <person name="Yuan X."/>
            <person name="Wang W."/>
            <person name="Yang Q."/>
            <person name="Chen L."/>
            <person name="Sun Z."/>
            <person name="Wang K."/>
            <person name="Pan B."/>
            <person name="Chen J."/>
            <person name="Bao Y."/>
            <person name="Liu F."/>
            <person name="Qi X."/>
            <person name="Gang D.R."/>
            <person name="Wen J."/>
            <person name="Li J."/>
        </authorList>
    </citation>
    <scope>NUCLEOTIDE SEQUENCE</scope>
    <source>
        <strain evidence="1">Dzin_1.0</strain>
    </source>
</reference>
<evidence type="ECO:0000313" key="2">
    <source>
        <dbReference type="Proteomes" id="UP001085076"/>
    </source>
</evidence>
<organism evidence="1 2">
    <name type="scientific">Dioscorea zingiberensis</name>
    <dbReference type="NCBI Taxonomy" id="325984"/>
    <lineage>
        <taxon>Eukaryota</taxon>
        <taxon>Viridiplantae</taxon>
        <taxon>Streptophyta</taxon>
        <taxon>Embryophyta</taxon>
        <taxon>Tracheophyta</taxon>
        <taxon>Spermatophyta</taxon>
        <taxon>Magnoliopsida</taxon>
        <taxon>Liliopsida</taxon>
        <taxon>Dioscoreales</taxon>
        <taxon>Dioscoreaceae</taxon>
        <taxon>Dioscorea</taxon>
    </lineage>
</organism>
<protein>
    <submittedName>
        <fullName evidence="1">Uncharacterized protein</fullName>
    </submittedName>
</protein>
<keyword evidence="2" id="KW-1185">Reference proteome</keyword>
<comment type="caution">
    <text evidence="1">The sequence shown here is derived from an EMBL/GenBank/DDBJ whole genome shotgun (WGS) entry which is preliminary data.</text>
</comment>